<feature type="region of interest" description="Disordered" evidence="1">
    <location>
        <begin position="271"/>
        <end position="314"/>
    </location>
</feature>
<feature type="compositionally biased region" description="Basic and acidic residues" evidence="1">
    <location>
        <begin position="107"/>
        <end position="117"/>
    </location>
</feature>
<feature type="compositionally biased region" description="Basic and acidic residues" evidence="1">
    <location>
        <begin position="457"/>
        <end position="476"/>
    </location>
</feature>
<feature type="compositionally biased region" description="Acidic residues" evidence="1">
    <location>
        <begin position="401"/>
        <end position="422"/>
    </location>
</feature>
<evidence type="ECO:0000256" key="1">
    <source>
        <dbReference type="SAM" id="MobiDB-lite"/>
    </source>
</evidence>
<feature type="compositionally biased region" description="Polar residues" evidence="1">
    <location>
        <begin position="1"/>
        <end position="16"/>
    </location>
</feature>
<feature type="compositionally biased region" description="Low complexity" evidence="1">
    <location>
        <begin position="90"/>
        <end position="99"/>
    </location>
</feature>
<feature type="region of interest" description="Disordered" evidence="1">
    <location>
        <begin position="454"/>
        <end position="476"/>
    </location>
</feature>
<accession>A0A9P4R991</accession>
<dbReference type="Proteomes" id="UP000799444">
    <property type="component" value="Unassembled WGS sequence"/>
</dbReference>
<proteinExistence type="predicted"/>
<comment type="caution">
    <text evidence="2">The sequence shown here is derived from an EMBL/GenBank/DDBJ whole genome shotgun (WGS) entry which is preliminary data.</text>
</comment>
<feature type="region of interest" description="Disordered" evidence="1">
    <location>
        <begin position="399"/>
        <end position="422"/>
    </location>
</feature>
<keyword evidence="3" id="KW-1185">Reference proteome</keyword>
<organism evidence="2 3">
    <name type="scientific">Polyplosphaeria fusca</name>
    <dbReference type="NCBI Taxonomy" id="682080"/>
    <lineage>
        <taxon>Eukaryota</taxon>
        <taxon>Fungi</taxon>
        <taxon>Dikarya</taxon>
        <taxon>Ascomycota</taxon>
        <taxon>Pezizomycotina</taxon>
        <taxon>Dothideomycetes</taxon>
        <taxon>Pleosporomycetidae</taxon>
        <taxon>Pleosporales</taxon>
        <taxon>Tetraplosphaeriaceae</taxon>
        <taxon>Polyplosphaeria</taxon>
    </lineage>
</organism>
<feature type="compositionally biased region" description="Basic and acidic residues" evidence="1">
    <location>
        <begin position="283"/>
        <end position="297"/>
    </location>
</feature>
<evidence type="ECO:0000313" key="2">
    <source>
        <dbReference type="EMBL" id="KAF2739024.1"/>
    </source>
</evidence>
<feature type="compositionally biased region" description="Polar residues" evidence="1">
    <location>
        <begin position="120"/>
        <end position="145"/>
    </location>
</feature>
<evidence type="ECO:0000313" key="3">
    <source>
        <dbReference type="Proteomes" id="UP000799444"/>
    </source>
</evidence>
<dbReference type="AlphaFoldDB" id="A0A9P4R991"/>
<sequence>MAPSSHTNRRQANNDSGPGAVPEVFILPQLAHLNVPTPTPSEIYRHAPPESCWFSPSNGLSRSHPGHWLRSIDTPHPEHGTLTNDGRYFPPSSSSRPSSNGFGSEGPYERPHERPHEPIGTTSPVQRSVSSERSNWTTEPSSFSGSGRVAVGVHFSQQTPALLLVNGAAAQEAPGRNCDTPFYTPPTSPVYGAKVEVAGITSKASAVLHPTPSAQDTVLGRRAHAPSAQYEEPASTGISRYDSLINASSLLVRVSTASLYSIPPSMELASRDTAGAMGSQRTELSRSRSRQRNDAPRSVRNVSPAPSPQSTISQSTITLMRARAPYNPALFHAYGSETATSFSGEGHGAREGGEWLRADLGIMRRDGWARLVPRNHELGRGYVQYTNGERIVARMKALHEGDDEEEDGNEDENGNEEEVVEADDVVAGGGRWSNGFRRCRKLCSSLKGWFGKMRAKMKGESKEKERVDSVVENNLH</sequence>
<protein>
    <submittedName>
        <fullName evidence="2">Uncharacterized protein</fullName>
    </submittedName>
</protein>
<name>A0A9P4R991_9PLEO</name>
<reference evidence="2" key="1">
    <citation type="journal article" date="2020" name="Stud. Mycol.">
        <title>101 Dothideomycetes genomes: a test case for predicting lifestyles and emergence of pathogens.</title>
        <authorList>
            <person name="Haridas S."/>
            <person name="Albert R."/>
            <person name="Binder M."/>
            <person name="Bloem J."/>
            <person name="Labutti K."/>
            <person name="Salamov A."/>
            <person name="Andreopoulos B."/>
            <person name="Baker S."/>
            <person name="Barry K."/>
            <person name="Bills G."/>
            <person name="Bluhm B."/>
            <person name="Cannon C."/>
            <person name="Castanera R."/>
            <person name="Culley D."/>
            <person name="Daum C."/>
            <person name="Ezra D."/>
            <person name="Gonzalez J."/>
            <person name="Henrissat B."/>
            <person name="Kuo A."/>
            <person name="Liang C."/>
            <person name="Lipzen A."/>
            <person name="Lutzoni F."/>
            <person name="Magnuson J."/>
            <person name="Mondo S."/>
            <person name="Nolan M."/>
            <person name="Ohm R."/>
            <person name="Pangilinan J."/>
            <person name="Park H.-J."/>
            <person name="Ramirez L."/>
            <person name="Alfaro M."/>
            <person name="Sun H."/>
            <person name="Tritt A."/>
            <person name="Yoshinaga Y."/>
            <person name="Zwiers L.-H."/>
            <person name="Turgeon B."/>
            <person name="Goodwin S."/>
            <person name="Spatafora J."/>
            <person name="Crous P."/>
            <person name="Grigoriev I."/>
        </authorList>
    </citation>
    <scope>NUCLEOTIDE SEQUENCE</scope>
    <source>
        <strain evidence="2">CBS 125425</strain>
    </source>
</reference>
<dbReference type="EMBL" id="ML996106">
    <property type="protein sequence ID" value="KAF2739024.1"/>
    <property type="molecule type" value="Genomic_DNA"/>
</dbReference>
<feature type="region of interest" description="Disordered" evidence="1">
    <location>
        <begin position="1"/>
        <end position="23"/>
    </location>
</feature>
<gene>
    <name evidence="2" type="ORF">EJ04DRAFT_519955</name>
</gene>
<feature type="region of interest" description="Disordered" evidence="1">
    <location>
        <begin position="63"/>
        <end position="146"/>
    </location>
</feature>